<keyword evidence="2" id="KW-1185">Reference proteome</keyword>
<dbReference type="GeneID" id="54456810"/>
<reference evidence="3" key="2">
    <citation type="submission" date="2020-04" db="EMBL/GenBank/DDBJ databases">
        <authorList>
            <consortium name="NCBI Genome Project"/>
        </authorList>
    </citation>
    <scope>NUCLEOTIDE SEQUENCE</scope>
    <source>
        <strain evidence="3">CBS 304.34</strain>
    </source>
</reference>
<evidence type="ECO:0000313" key="1">
    <source>
        <dbReference type="EMBL" id="KAF2806359.1"/>
    </source>
</evidence>
<name>A0A6A6YCN4_9PEZI</name>
<feature type="non-terminal residue" evidence="1">
    <location>
        <position position="1"/>
    </location>
</feature>
<dbReference type="EMBL" id="MU003707">
    <property type="protein sequence ID" value="KAF2806359.1"/>
    <property type="molecule type" value="Genomic_DNA"/>
</dbReference>
<sequence length="54" mass="6121">SVPPPCAHKFKLLVSEMGSAVVYICEMCGSLPHWYIWECKNCKLKTCRPCAYKA</sequence>
<reference evidence="3" key="3">
    <citation type="submission" date="2025-04" db="UniProtKB">
        <authorList>
            <consortium name="RefSeq"/>
        </authorList>
    </citation>
    <scope>IDENTIFICATION</scope>
    <source>
        <strain evidence="3">CBS 304.34</strain>
    </source>
</reference>
<reference evidence="1 3" key="1">
    <citation type="journal article" date="2020" name="Stud. Mycol.">
        <title>101 Dothideomycetes genomes: a test case for predicting lifestyles and emergence of pathogens.</title>
        <authorList>
            <person name="Haridas S."/>
            <person name="Albert R."/>
            <person name="Binder M."/>
            <person name="Bloem J."/>
            <person name="Labutti K."/>
            <person name="Salamov A."/>
            <person name="Andreopoulos B."/>
            <person name="Baker S."/>
            <person name="Barry K."/>
            <person name="Bills G."/>
            <person name="Bluhm B."/>
            <person name="Cannon C."/>
            <person name="Castanera R."/>
            <person name="Culley D."/>
            <person name="Daum C."/>
            <person name="Ezra D."/>
            <person name="Gonzalez J."/>
            <person name="Henrissat B."/>
            <person name="Kuo A."/>
            <person name="Liang C."/>
            <person name="Lipzen A."/>
            <person name="Lutzoni F."/>
            <person name="Magnuson J."/>
            <person name="Mondo S."/>
            <person name="Nolan M."/>
            <person name="Ohm R."/>
            <person name="Pangilinan J."/>
            <person name="Park H.-J."/>
            <person name="Ramirez L."/>
            <person name="Alfaro M."/>
            <person name="Sun H."/>
            <person name="Tritt A."/>
            <person name="Yoshinaga Y."/>
            <person name="Zwiers L.-H."/>
            <person name="Turgeon B."/>
            <person name="Goodwin S."/>
            <person name="Spatafora J."/>
            <person name="Crous P."/>
            <person name="Grigoriev I."/>
        </authorList>
    </citation>
    <scope>NUCLEOTIDE SEQUENCE</scope>
    <source>
        <strain evidence="1 3">CBS 304.34</strain>
    </source>
</reference>
<dbReference type="RefSeq" id="XP_033573323.1">
    <property type="nucleotide sequence ID" value="XM_033715917.1"/>
</dbReference>
<organism evidence="1">
    <name type="scientific">Mytilinidion resinicola</name>
    <dbReference type="NCBI Taxonomy" id="574789"/>
    <lineage>
        <taxon>Eukaryota</taxon>
        <taxon>Fungi</taxon>
        <taxon>Dikarya</taxon>
        <taxon>Ascomycota</taxon>
        <taxon>Pezizomycotina</taxon>
        <taxon>Dothideomycetes</taxon>
        <taxon>Pleosporomycetidae</taxon>
        <taxon>Mytilinidiales</taxon>
        <taxon>Mytilinidiaceae</taxon>
        <taxon>Mytilinidion</taxon>
    </lineage>
</organism>
<evidence type="ECO:0000313" key="2">
    <source>
        <dbReference type="Proteomes" id="UP000504636"/>
    </source>
</evidence>
<dbReference type="Proteomes" id="UP000504636">
    <property type="component" value="Unplaced"/>
</dbReference>
<evidence type="ECO:0008006" key="4">
    <source>
        <dbReference type="Google" id="ProtNLM"/>
    </source>
</evidence>
<dbReference type="OrthoDB" id="10294719at2759"/>
<accession>A0A6A6YCN4</accession>
<evidence type="ECO:0000313" key="3">
    <source>
        <dbReference type="RefSeq" id="XP_033573323.1"/>
    </source>
</evidence>
<dbReference type="AlphaFoldDB" id="A0A6A6YCN4"/>
<protein>
    <recommendedName>
        <fullName evidence="4">PiggyBac transposable element-derived protein 4 C-terminal zinc-ribbon domain-containing protein</fullName>
    </recommendedName>
</protein>
<proteinExistence type="predicted"/>
<gene>
    <name evidence="1 3" type="ORF">BDZ99DRAFT_394738</name>
</gene>